<dbReference type="InterPro" id="IPR006047">
    <property type="entry name" value="GH13_cat_dom"/>
</dbReference>
<evidence type="ECO:0000256" key="7">
    <source>
        <dbReference type="ARBA" id="ARBA00038939"/>
    </source>
</evidence>
<evidence type="ECO:0000256" key="2">
    <source>
        <dbReference type="ARBA" id="ARBA00008061"/>
    </source>
</evidence>
<dbReference type="GO" id="GO:0004574">
    <property type="term" value="F:oligo-1,6-glucosidase activity"/>
    <property type="evidence" value="ECO:0007669"/>
    <property type="project" value="UniProtKB-EC"/>
</dbReference>
<name>A0A9X7VYH7_9BACL</name>
<keyword evidence="10" id="KW-1185">Reference proteome</keyword>
<dbReference type="Gene3D" id="3.20.20.80">
    <property type="entry name" value="Glycosidases"/>
    <property type="match status" value="1"/>
</dbReference>
<comment type="subcellular location">
    <subcellularLocation>
        <location evidence="1">Cytoplasm</location>
    </subcellularLocation>
</comment>
<sequence>MQRKWWKEAVVYQIYPRSFMDSSGDGVGDLNGITSRLDYLSDLGVDVIWLCPIYRSPNDDYGYDITDYRAIMDEFGTMRHFERLLSEVHARGMKLVMDLVINHTSDEHEWFVEARSSKGSPYRDYYIWRPGKNGREPNNWRSIFGGPAWRYDATTDEYYLHLFSVRQPDLNWDNDSVRDGVYDMMTWWLDKGIDGFRMDVINCIAKADGLPDGLDADANGYASGDLYYRNLPKAHEYLQEMNRRVLSRYDIMTVGETGGVTPEDALLFAGEDRGELDMVFQFEHVDKLDSGPNGKWDIKPWRLCDMKEIMSRWQNDLYGRAWNSLYFNNHDQPRAISRFADDGKFRVPAAKMLATFLHMMQGTPFIYQGEEIGMTNAHFERIEDYRDVEVHNLWRDRVLEGGEEPAAVLRVLAAKARDNARTPMQWDDSEYAGFTSGTPWIPVNANYTDINVKQAMSDEDSVYHYYRRLIRLRKQNQVMVYGKYRLILPDHPQVYAYTRTLEDECWLVVNNFFAEEAEFSLPDDLAWRDSSLVIGNYPVSDHDSVQSFTLRPYETRVYRIHK</sequence>
<dbReference type="KEGG" id="afx:JZ786_21310"/>
<dbReference type="RefSeq" id="WP_206656296.1">
    <property type="nucleotide sequence ID" value="NZ_CP071182.1"/>
</dbReference>
<dbReference type="EMBL" id="CP071182">
    <property type="protein sequence ID" value="QSO46935.1"/>
    <property type="molecule type" value="Genomic_DNA"/>
</dbReference>
<evidence type="ECO:0000313" key="9">
    <source>
        <dbReference type="EMBL" id="QSO46935.1"/>
    </source>
</evidence>
<feature type="domain" description="Glycosyl hydrolase family 13 catalytic" evidence="8">
    <location>
        <begin position="13"/>
        <end position="421"/>
    </location>
</feature>
<keyword evidence="5" id="KW-0326">Glycosidase</keyword>
<dbReference type="InterPro" id="IPR032091">
    <property type="entry name" value="Malt_amylase-like_C"/>
</dbReference>
<organism evidence="9 10">
    <name type="scientific">Alicyclobacillus mengziensis</name>
    <dbReference type="NCBI Taxonomy" id="2931921"/>
    <lineage>
        <taxon>Bacteria</taxon>
        <taxon>Bacillati</taxon>
        <taxon>Bacillota</taxon>
        <taxon>Bacilli</taxon>
        <taxon>Bacillales</taxon>
        <taxon>Alicyclobacillaceae</taxon>
        <taxon>Alicyclobacillus</taxon>
    </lineage>
</organism>
<dbReference type="PANTHER" id="PTHR10357">
    <property type="entry name" value="ALPHA-AMYLASE FAMILY MEMBER"/>
    <property type="match status" value="1"/>
</dbReference>
<dbReference type="PANTHER" id="PTHR10357:SF184">
    <property type="entry name" value="OLIGO-1,6-GLUCOSIDASE 1"/>
    <property type="match status" value="1"/>
</dbReference>
<reference evidence="9 10" key="1">
    <citation type="submission" date="2021-02" db="EMBL/GenBank/DDBJ databases">
        <title>Alicyclobacillus curvatus sp. nov. and Alicyclobacillus mengziensis sp. nov., two acidophilic bacteria isolated from acid mine drainage.</title>
        <authorList>
            <person name="Huang Y."/>
        </authorList>
    </citation>
    <scope>NUCLEOTIDE SEQUENCE [LARGE SCALE GENOMIC DNA]</scope>
    <source>
        <strain evidence="9 10">S30H14</strain>
    </source>
</reference>
<evidence type="ECO:0000256" key="1">
    <source>
        <dbReference type="ARBA" id="ARBA00004496"/>
    </source>
</evidence>
<evidence type="ECO:0000256" key="4">
    <source>
        <dbReference type="ARBA" id="ARBA00022801"/>
    </source>
</evidence>
<dbReference type="Gene3D" id="2.60.40.1180">
    <property type="entry name" value="Golgi alpha-mannosidase II"/>
    <property type="match status" value="1"/>
</dbReference>
<dbReference type="CDD" id="cd11333">
    <property type="entry name" value="AmyAc_SI_OligoGlu_DGase"/>
    <property type="match status" value="1"/>
</dbReference>
<keyword evidence="4" id="KW-0378">Hydrolase</keyword>
<dbReference type="InterPro" id="IPR045857">
    <property type="entry name" value="O16G_dom_2"/>
</dbReference>
<comment type="similarity">
    <text evidence="2">Belongs to the glycosyl hydrolase 13 family.</text>
</comment>
<dbReference type="FunFam" id="3.90.400.10:FF:000002">
    <property type="entry name" value="Sucrose isomerase"/>
    <property type="match status" value="1"/>
</dbReference>
<dbReference type="Proteomes" id="UP000663505">
    <property type="component" value="Chromosome"/>
</dbReference>
<dbReference type="InterPro" id="IPR017853">
    <property type="entry name" value="GH"/>
</dbReference>
<dbReference type="GO" id="GO:0004556">
    <property type="term" value="F:alpha-amylase activity"/>
    <property type="evidence" value="ECO:0007669"/>
    <property type="project" value="TreeGrafter"/>
</dbReference>
<dbReference type="FunFam" id="2.60.40.1180:FF:000007">
    <property type="entry name" value="Sucrose isomerase"/>
    <property type="match status" value="1"/>
</dbReference>
<dbReference type="SUPFAM" id="SSF51445">
    <property type="entry name" value="(Trans)glycosidases"/>
    <property type="match status" value="1"/>
</dbReference>
<evidence type="ECO:0000259" key="8">
    <source>
        <dbReference type="SMART" id="SM00642"/>
    </source>
</evidence>
<evidence type="ECO:0000256" key="6">
    <source>
        <dbReference type="ARBA" id="ARBA00036217"/>
    </source>
</evidence>
<comment type="catalytic activity">
    <reaction evidence="6">
        <text>Hydrolysis of (1-&gt;6)-alpha-D-glucosidic linkages in some oligosaccharides produced from starch and glycogen by alpha-amylase, and in isomaltose.</text>
        <dbReference type="EC" id="3.2.1.10"/>
    </reaction>
</comment>
<dbReference type="SMART" id="SM00642">
    <property type="entry name" value="Aamy"/>
    <property type="match status" value="1"/>
</dbReference>
<dbReference type="Gene3D" id="3.90.400.10">
    <property type="entry name" value="Oligo-1,6-glucosidase, Domain 2"/>
    <property type="match status" value="1"/>
</dbReference>
<evidence type="ECO:0000256" key="3">
    <source>
        <dbReference type="ARBA" id="ARBA00022490"/>
    </source>
</evidence>
<gene>
    <name evidence="9" type="ORF">JZ786_21310</name>
</gene>
<dbReference type="InterPro" id="IPR013780">
    <property type="entry name" value="Glyco_hydro_b"/>
</dbReference>
<dbReference type="GO" id="GO:0009313">
    <property type="term" value="P:oligosaccharide catabolic process"/>
    <property type="evidence" value="ECO:0007669"/>
    <property type="project" value="TreeGrafter"/>
</dbReference>
<dbReference type="NCBIfam" id="NF008183">
    <property type="entry name" value="PRK10933.1"/>
    <property type="match status" value="1"/>
</dbReference>
<dbReference type="FunFam" id="3.20.20.80:FF:000014">
    <property type="entry name" value="Alpha,alpha-phosphotrehalase"/>
    <property type="match status" value="1"/>
</dbReference>
<dbReference type="FunFam" id="3.20.20.80:FF:000064">
    <property type="entry name" value="Oligo-1,6-glucosidase"/>
    <property type="match status" value="1"/>
</dbReference>
<dbReference type="AlphaFoldDB" id="A0A9X7VYH7"/>
<keyword evidence="3" id="KW-0963">Cytoplasm</keyword>
<dbReference type="EC" id="3.2.1.10" evidence="7"/>
<protein>
    <recommendedName>
        <fullName evidence="7">oligo-1,6-glucosidase</fullName>
        <ecNumber evidence="7">3.2.1.10</ecNumber>
    </recommendedName>
</protein>
<dbReference type="SUPFAM" id="SSF51011">
    <property type="entry name" value="Glycosyl hydrolase domain"/>
    <property type="match status" value="1"/>
</dbReference>
<dbReference type="Pfam" id="PF16657">
    <property type="entry name" value="Malt_amylase_C"/>
    <property type="match status" value="1"/>
</dbReference>
<accession>A0A9X7VYH7</accession>
<evidence type="ECO:0000313" key="10">
    <source>
        <dbReference type="Proteomes" id="UP000663505"/>
    </source>
</evidence>
<proteinExistence type="inferred from homology"/>
<dbReference type="GO" id="GO:0005737">
    <property type="term" value="C:cytoplasm"/>
    <property type="evidence" value="ECO:0007669"/>
    <property type="project" value="UniProtKB-SubCell"/>
</dbReference>
<evidence type="ECO:0000256" key="5">
    <source>
        <dbReference type="ARBA" id="ARBA00023295"/>
    </source>
</evidence>
<dbReference type="Pfam" id="PF00128">
    <property type="entry name" value="Alpha-amylase"/>
    <property type="match status" value="1"/>
</dbReference>